<keyword evidence="1" id="KW-0732">Signal</keyword>
<comment type="caution">
    <text evidence="2">The sequence shown here is derived from an EMBL/GenBank/DDBJ whole genome shotgun (WGS) entry which is preliminary data.</text>
</comment>
<organism evidence="2 3">
    <name type="scientific">Novispirillum itersonii</name>
    <name type="common">Aquaspirillum itersonii</name>
    <dbReference type="NCBI Taxonomy" id="189"/>
    <lineage>
        <taxon>Bacteria</taxon>
        <taxon>Pseudomonadati</taxon>
        <taxon>Pseudomonadota</taxon>
        <taxon>Alphaproteobacteria</taxon>
        <taxon>Rhodospirillales</taxon>
        <taxon>Novispirillaceae</taxon>
        <taxon>Novispirillum</taxon>
    </lineage>
</organism>
<feature type="signal peptide" evidence="1">
    <location>
        <begin position="1"/>
        <end position="26"/>
    </location>
</feature>
<proteinExistence type="predicted"/>
<dbReference type="EMBL" id="JACIIX010000005">
    <property type="protein sequence ID" value="MBB6210360.1"/>
    <property type="molecule type" value="Genomic_DNA"/>
</dbReference>
<accession>A0A7X0DLV1</accession>
<reference evidence="2 3" key="1">
    <citation type="submission" date="2020-08" db="EMBL/GenBank/DDBJ databases">
        <title>Genomic Encyclopedia of Type Strains, Phase IV (KMG-IV): sequencing the most valuable type-strain genomes for metagenomic binning, comparative biology and taxonomic classification.</title>
        <authorList>
            <person name="Goeker M."/>
        </authorList>
    </citation>
    <scope>NUCLEOTIDE SEQUENCE [LARGE SCALE GENOMIC DNA]</scope>
    <source>
        <strain evidence="2 3">DSM 11590</strain>
    </source>
</reference>
<sequence>MLWPFLRCLAVSTGLAVIAAHPGAAADAVPKAAESTRPPLTIAYSNGAKGRFLQPATPDEDRVLRQIQAAGDAVLTPLPVIRAPAAFLGRSTDCLLGSPWQIPADTPQAFLVSPALMTARFSFFRHTDPAPAPDRPLRLAINREIAAHLRLPDSLSTAEVIQVNDISQSVKLLLSRRVDYIVAYDGNMRLLPDDASRQIRRAETLPPAFEKPIAITCHNTPQAVAFLTRLTAAGR</sequence>
<evidence type="ECO:0000313" key="2">
    <source>
        <dbReference type="EMBL" id="MBB6210360.1"/>
    </source>
</evidence>
<evidence type="ECO:0000313" key="3">
    <source>
        <dbReference type="Proteomes" id="UP000544872"/>
    </source>
</evidence>
<dbReference type="RefSeq" id="WP_184263189.1">
    <property type="nucleotide sequence ID" value="NZ_JACIIX010000005.1"/>
</dbReference>
<gene>
    <name evidence="2" type="ORF">FHS48_001775</name>
</gene>
<name>A0A7X0DLV1_NOVIT</name>
<dbReference type="Proteomes" id="UP000544872">
    <property type="component" value="Unassembled WGS sequence"/>
</dbReference>
<dbReference type="AlphaFoldDB" id="A0A7X0DLV1"/>
<feature type="chain" id="PRO_5030559491" description="Solute-binding protein family 3/N-terminal domain-containing protein" evidence="1">
    <location>
        <begin position="27"/>
        <end position="235"/>
    </location>
</feature>
<evidence type="ECO:0000256" key="1">
    <source>
        <dbReference type="SAM" id="SignalP"/>
    </source>
</evidence>
<protein>
    <recommendedName>
        <fullName evidence="4">Solute-binding protein family 3/N-terminal domain-containing protein</fullName>
    </recommendedName>
</protein>
<evidence type="ECO:0008006" key="4">
    <source>
        <dbReference type="Google" id="ProtNLM"/>
    </source>
</evidence>
<keyword evidence="3" id="KW-1185">Reference proteome</keyword>